<dbReference type="PRINTS" id="PR00344">
    <property type="entry name" value="BCTRLSENSOR"/>
</dbReference>
<keyword evidence="6" id="KW-0902">Two-component regulatory system</keyword>
<dbReference type="GO" id="GO:0004721">
    <property type="term" value="F:phosphoprotein phosphatase activity"/>
    <property type="evidence" value="ECO:0007669"/>
    <property type="project" value="TreeGrafter"/>
</dbReference>
<evidence type="ECO:0000256" key="1">
    <source>
        <dbReference type="ARBA" id="ARBA00000085"/>
    </source>
</evidence>
<dbReference type="EC" id="2.7.13.3" evidence="2"/>
<dbReference type="InterPro" id="IPR036890">
    <property type="entry name" value="HATPase_C_sf"/>
</dbReference>
<dbReference type="PROSITE" id="PS50109">
    <property type="entry name" value="HIS_KIN"/>
    <property type="match status" value="1"/>
</dbReference>
<dbReference type="InterPro" id="IPR005467">
    <property type="entry name" value="His_kinase_dom"/>
</dbReference>
<dbReference type="GO" id="GO:0000155">
    <property type="term" value="F:phosphorelay sensor kinase activity"/>
    <property type="evidence" value="ECO:0007669"/>
    <property type="project" value="TreeGrafter"/>
</dbReference>
<accession>A0A645AQ14</accession>
<comment type="caution">
    <text evidence="8">The sequence shown here is derived from an EMBL/GenBank/DDBJ whole genome shotgun (WGS) entry which is preliminary data.</text>
</comment>
<dbReference type="AlphaFoldDB" id="A0A645AQ14"/>
<evidence type="ECO:0000313" key="8">
    <source>
        <dbReference type="EMBL" id="MPM54996.1"/>
    </source>
</evidence>
<comment type="catalytic activity">
    <reaction evidence="1">
        <text>ATP + protein L-histidine = ADP + protein N-phospho-L-histidine.</text>
        <dbReference type="EC" id="2.7.13.3"/>
    </reaction>
</comment>
<reference evidence="8" key="1">
    <citation type="submission" date="2019-08" db="EMBL/GenBank/DDBJ databases">
        <authorList>
            <person name="Kucharzyk K."/>
            <person name="Murdoch R.W."/>
            <person name="Higgins S."/>
            <person name="Loffler F."/>
        </authorList>
    </citation>
    <scope>NUCLEOTIDE SEQUENCE</scope>
</reference>
<evidence type="ECO:0000256" key="5">
    <source>
        <dbReference type="ARBA" id="ARBA00022777"/>
    </source>
</evidence>
<keyword evidence="3" id="KW-0597">Phosphoprotein</keyword>
<dbReference type="GO" id="GO:0005886">
    <property type="term" value="C:plasma membrane"/>
    <property type="evidence" value="ECO:0007669"/>
    <property type="project" value="TreeGrafter"/>
</dbReference>
<dbReference type="SMART" id="SM00387">
    <property type="entry name" value="HATPase_c"/>
    <property type="match status" value="1"/>
</dbReference>
<dbReference type="InterPro" id="IPR004358">
    <property type="entry name" value="Sig_transdc_His_kin-like_C"/>
</dbReference>
<dbReference type="PANTHER" id="PTHR45453:SF1">
    <property type="entry name" value="PHOSPHATE REGULON SENSOR PROTEIN PHOR"/>
    <property type="match status" value="1"/>
</dbReference>
<feature type="domain" description="Histidine kinase" evidence="7">
    <location>
        <begin position="1"/>
        <end position="154"/>
    </location>
</feature>
<keyword evidence="4 8" id="KW-0808">Transferase</keyword>
<sequence>MLLEEIDTAELSRHAVADQQVLADSRRLTLTLKTDGDVMVTSDREKLGTVLSNIISNSIKHTPPGGSIELSVTREGGGVTVTVSDTGEGIHPDDIPHIWDRFYKSPHSELSRDDGSGIGMHIVGSIFELLGYPHYIDSVLGEGTTVTFTIPDVDPSSPE</sequence>
<evidence type="ECO:0000256" key="3">
    <source>
        <dbReference type="ARBA" id="ARBA00022553"/>
    </source>
</evidence>
<gene>
    <name evidence="8" type="primary">sasA_265</name>
    <name evidence="8" type="ORF">SDC9_101781</name>
</gene>
<evidence type="ECO:0000256" key="4">
    <source>
        <dbReference type="ARBA" id="ARBA00022679"/>
    </source>
</evidence>
<proteinExistence type="predicted"/>
<keyword evidence="5 8" id="KW-0418">Kinase</keyword>
<dbReference type="EMBL" id="VSSQ01015062">
    <property type="protein sequence ID" value="MPM54996.1"/>
    <property type="molecule type" value="Genomic_DNA"/>
</dbReference>
<dbReference type="GO" id="GO:0016036">
    <property type="term" value="P:cellular response to phosphate starvation"/>
    <property type="evidence" value="ECO:0007669"/>
    <property type="project" value="TreeGrafter"/>
</dbReference>
<dbReference type="SUPFAM" id="SSF55874">
    <property type="entry name" value="ATPase domain of HSP90 chaperone/DNA topoisomerase II/histidine kinase"/>
    <property type="match status" value="1"/>
</dbReference>
<evidence type="ECO:0000256" key="2">
    <source>
        <dbReference type="ARBA" id="ARBA00012438"/>
    </source>
</evidence>
<dbReference type="Gene3D" id="3.30.565.10">
    <property type="entry name" value="Histidine kinase-like ATPase, C-terminal domain"/>
    <property type="match status" value="1"/>
</dbReference>
<evidence type="ECO:0000259" key="7">
    <source>
        <dbReference type="PROSITE" id="PS50109"/>
    </source>
</evidence>
<organism evidence="8">
    <name type="scientific">bioreactor metagenome</name>
    <dbReference type="NCBI Taxonomy" id="1076179"/>
    <lineage>
        <taxon>unclassified sequences</taxon>
        <taxon>metagenomes</taxon>
        <taxon>ecological metagenomes</taxon>
    </lineage>
</organism>
<dbReference type="PANTHER" id="PTHR45453">
    <property type="entry name" value="PHOSPHATE REGULON SENSOR PROTEIN PHOR"/>
    <property type="match status" value="1"/>
</dbReference>
<name>A0A645AQ14_9ZZZZ</name>
<dbReference type="FunFam" id="3.30.565.10:FF:000006">
    <property type="entry name" value="Sensor histidine kinase WalK"/>
    <property type="match status" value="1"/>
</dbReference>
<evidence type="ECO:0000256" key="6">
    <source>
        <dbReference type="ARBA" id="ARBA00023012"/>
    </source>
</evidence>
<protein>
    <recommendedName>
        <fullName evidence="2">histidine kinase</fullName>
        <ecNumber evidence="2">2.7.13.3</ecNumber>
    </recommendedName>
</protein>
<dbReference type="Pfam" id="PF02518">
    <property type="entry name" value="HATPase_c"/>
    <property type="match status" value="1"/>
</dbReference>
<dbReference type="InterPro" id="IPR003594">
    <property type="entry name" value="HATPase_dom"/>
</dbReference>
<dbReference type="InterPro" id="IPR050351">
    <property type="entry name" value="BphY/WalK/GraS-like"/>
</dbReference>